<name>A0ABM8VBA2_9BACL</name>
<dbReference type="Proteomes" id="UP000730618">
    <property type="component" value="Unassembled WGS sequence"/>
</dbReference>
<dbReference type="RefSeq" id="WP_218096922.1">
    <property type="nucleotide sequence ID" value="NZ_CAJVCE010000001.1"/>
</dbReference>
<dbReference type="PANTHER" id="PTHR43649">
    <property type="entry name" value="ARABINOSE-BINDING PROTEIN-RELATED"/>
    <property type="match status" value="1"/>
</dbReference>
<dbReference type="InterPro" id="IPR050490">
    <property type="entry name" value="Bact_solute-bd_prot1"/>
</dbReference>
<keyword evidence="6" id="KW-1185">Reference proteome</keyword>
<accession>A0ABM8VBA2</accession>
<feature type="domain" description="HTH gntR-type" evidence="4">
    <location>
        <begin position="11"/>
        <end position="79"/>
    </location>
</feature>
<reference evidence="5 6" key="1">
    <citation type="submission" date="2021-06" db="EMBL/GenBank/DDBJ databases">
        <authorList>
            <person name="Criscuolo A."/>
        </authorList>
    </citation>
    <scope>NUCLEOTIDE SEQUENCE [LARGE SCALE GENOMIC DNA]</scope>
    <source>
        <strain evidence="6">CIP 111802</strain>
    </source>
</reference>
<keyword evidence="2" id="KW-0238">DNA-binding</keyword>
<dbReference type="InterPro" id="IPR000524">
    <property type="entry name" value="Tscrpt_reg_HTH_GntR"/>
</dbReference>
<evidence type="ECO:0000259" key="4">
    <source>
        <dbReference type="PROSITE" id="PS50949"/>
    </source>
</evidence>
<sequence length="466" mass="53314">MKQSLDRESFKHRLDSMIASLRAEIVSGNRKPGDYLPSELSLAGQFGLSNKSVRAALAVLVNEGLVEKIPRVGNKITNPRAAANPQPVTVRLGAQNVVERDIELSSLLRAFEHLHPNIKVELIPLPSLRYYKTAKQYMTSGMLDAFTMSYRDYIDFVEHDGLASLEPFEPDTHAYPFLNKAYAHEELLYVKPVAFSPIVLLYNKNHFKQSGLSEPDSSWTWEDLFRCAEQLELPKERLGFYFHLFSYNRWPIFLMQSGVRFERRPGGGLSFDRDKFIAGIRTCRELLQKRNVLPGYLSENDSDAEVLFLNEKVSMIMTTYFSLNKLKAASFPMDIAPLPYSEQPITMLLTLGIGVNAGSRVKPEAKMLAEFIAGRDGQQMIRSSSLTLPARRTSAEWTEVSRDKEPYRFHMYREIIPTFHLYTDLQLSLMELGELNVILKLYWSHMEDERSICERVANIGSAYFLQ</sequence>
<comment type="caution">
    <text evidence="5">The sequence shown here is derived from an EMBL/GenBank/DDBJ whole genome shotgun (WGS) entry which is preliminary data.</text>
</comment>
<organism evidence="5 6">
    <name type="scientific">Paenibacillus allorhizosphaerae</name>
    <dbReference type="NCBI Taxonomy" id="2849866"/>
    <lineage>
        <taxon>Bacteria</taxon>
        <taxon>Bacillati</taxon>
        <taxon>Bacillota</taxon>
        <taxon>Bacilli</taxon>
        <taxon>Bacillales</taxon>
        <taxon>Paenibacillaceae</taxon>
        <taxon>Paenibacillus</taxon>
    </lineage>
</organism>
<evidence type="ECO:0000313" key="6">
    <source>
        <dbReference type="Proteomes" id="UP000730618"/>
    </source>
</evidence>
<evidence type="ECO:0000256" key="3">
    <source>
        <dbReference type="ARBA" id="ARBA00023163"/>
    </source>
</evidence>
<gene>
    <name evidence="5" type="ORF">PAECIP111802_00565</name>
</gene>
<proteinExistence type="predicted"/>
<evidence type="ECO:0000256" key="1">
    <source>
        <dbReference type="ARBA" id="ARBA00023015"/>
    </source>
</evidence>
<dbReference type="EMBL" id="CAJVCE010000001">
    <property type="protein sequence ID" value="CAG7618915.1"/>
    <property type="molecule type" value="Genomic_DNA"/>
</dbReference>
<dbReference type="Pfam" id="PF13416">
    <property type="entry name" value="SBP_bac_8"/>
    <property type="match status" value="1"/>
</dbReference>
<protein>
    <recommendedName>
        <fullName evidence="4">HTH gntR-type domain-containing protein</fullName>
    </recommendedName>
</protein>
<dbReference type="PANTHER" id="PTHR43649:SF12">
    <property type="entry name" value="DIACETYLCHITOBIOSE BINDING PROTEIN DASA"/>
    <property type="match status" value="1"/>
</dbReference>
<dbReference type="SMART" id="SM00345">
    <property type="entry name" value="HTH_GNTR"/>
    <property type="match status" value="1"/>
</dbReference>
<keyword evidence="3" id="KW-0804">Transcription</keyword>
<dbReference type="PROSITE" id="PS50949">
    <property type="entry name" value="HTH_GNTR"/>
    <property type="match status" value="1"/>
</dbReference>
<evidence type="ECO:0000313" key="5">
    <source>
        <dbReference type="EMBL" id="CAG7618915.1"/>
    </source>
</evidence>
<dbReference type="InterPro" id="IPR006059">
    <property type="entry name" value="SBP"/>
</dbReference>
<dbReference type="Pfam" id="PF00392">
    <property type="entry name" value="GntR"/>
    <property type="match status" value="1"/>
</dbReference>
<evidence type="ECO:0000256" key="2">
    <source>
        <dbReference type="ARBA" id="ARBA00023125"/>
    </source>
</evidence>
<keyword evidence="1" id="KW-0805">Transcription regulation</keyword>
<dbReference type="CDD" id="cd07377">
    <property type="entry name" value="WHTH_GntR"/>
    <property type="match status" value="1"/>
</dbReference>